<reference evidence="1" key="1">
    <citation type="submission" date="2018-11" db="EMBL/GenBank/DDBJ databases">
        <authorList>
            <consortium name="Genoscope - CEA"/>
            <person name="William W."/>
        </authorList>
    </citation>
    <scope>NUCLEOTIDE SEQUENCE</scope>
</reference>
<evidence type="ECO:0000313" key="1">
    <source>
        <dbReference type="EMBL" id="VDC90395.1"/>
    </source>
</evidence>
<name>A0A3P6AKV0_BRACM</name>
<proteinExistence type="predicted"/>
<protein>
    <submittedName>
        <fullName evidence="1">Uncharacterized protein</fullName>
    </submittedName>
</protein>
<gene>
    <name evidence="1" type="ORF">BRAA02T07800Z</name>
</gene>
<accession>A0A3P6AKV0</accession>
<dbReference type="EMBL" id="LR031573">
    <property type="protein sequence ID" value="VDC90395.1"/>
    <property type="molecule type" value="Genomic_DNA"/>
</dbReference>
<sequence>MNPGTKNKHWIELATSSTIRRAGPVHFGGWPSWNDCAVLVSSAKLLPPNLIKLALASLRSGAPLELYDFKTARTRFLVSSSDVSYVTATNN</sequence>
<organism evidence="1">
    <name type="scientific">Brassica campestris</name>
    <name type="common">Field mustard</name>
    <dbReference type="NCBI Taxonomy" id="3711"/>
    <lineage>
        <taxon>Eukaryota</taxon>
        <taxon>Viridiplantae</taxon>
        <taxon>Streptophyta</taxon>
        <taxon>Embryophyta</taxon>
        <taxon>Tracheophyta</taxon>
        <taxon>Spermatophyta</taxon>
        <taxon>Magnoliopsida</taxon>
        <taxon>eudicotyledons</taxon>
        <taxon>Gunneridae</taxon>
        <taxon>Pentapetalae</taxon>
        <taxon>rosids</taxon>
        <taxon>malvids</taxon>
        <taxon>Brassicales</taxon>
        <taxon>Brassicaceae</taxon>
        <taxon>Brassiceae</taxon>
        <taxon>Brassica</taxon>
    </lineage>
</organism>
<dbReference type="AlphaFoldDB" id="A0A3P6AKV0"/>